<feature type="compositionally biased region" description="Basic and acidic residues" evidence="1">
    <location>
        <begin position="17"/>
        <end position="28"/>
    </location>
</feature>
<accession>A0A0B6ANT7</accession>
<dbReference type="RefSeq" id="WP_162837676.1">
    <property type="nucleotide sequence ID" value="NZ_BCVB01000010.1"/>
</dbReference>
<feature type="region of interest" description="Disordered" evidence="1">
    <location>
        <begin position="1"/>
        <end position="31"/>
    </location>
</feature>
<dbReference type="GeneID" id="93646187"/>
<dbReference type="EMBL" id="CP009920">
    <property type="protein sequence ID" value="AJI22293.1"/>
    <property type="molecule type" value="Genomic_DNA"/>
</dbReference>
<proteinExistence type="predicted"/>
<name>A0A0B6ANT7_PRIM2</name>
<dbReference type="HOGENOM" id="CLU_3076807_0_0_9"/>
<gene>
    <name evidence="2" type="ORF">BG04_5157</name>
</gene>
<dbReference type="AlphaFoldDB" id="A0A0B6ANT7"/>
<reference evidence="2 3" key="1">
    <citation type="journal article" date="2015" name="Genome Announc.">
        <title>Complete genome sequences for 35 biothreat assay-relevant bacillus species.</title>
        <authorList>
            <person name="Johnson S.L."/>
            <person name="Daligault H.E."/>
            <person name="Davenport K.W."/>
            <person name="Jaissle J."/>
            <person name="Frey K.G."/>
            <person name="Ladner J.T."/>
            <person name="Broomall S.M."/>
            <person name="Bishop-Lilly K.A."/>
            <person name="Bruce D.C."/>
            <person name="Gibbons H.S."/>
            <person name="Coyne S.R."/>
            <person name="Lo C.C."/>
            <person name="Meincke L."/>
            <person name="Munk A.C."/>
            <person name="Koroleva G.I."/>
            <person name="Rosenzweig C.N."/>
            <person name="Palacios G.F."/>
            <person name="Redden C.L."/>
            <person name="Minogue T.D."/>
            <person name="Chain P.S."/>
        </authorList>
    </citation>
    <scope>NUCLEOTIDE SEQUENCE [LARGE SCALE GENOMIC DNA]</scope>
    <source>
        <strain evidence="3">ATCC 14581 / DSM 32 / JCM 2506 / NBRC 15308 / NCIMB 9376 / NCTC 10342 / NRRL B-14308 / VKM B-512</strain>
    </source>
</reference>
<evidence type="ECO:0000313" key="2">
    <source>
        <dbReference type="EMBL" id="AJI22293.1"/>
    </source>
</evidence>
<dbReference type="KEGG" id="bmeg:BG04_5157"/>
<evidence type="ECO:0000256" key="1">
    <source>
        <dbReference type="SAM" id="MobiDB-lite"/>
    </source>
</evidence>
<protein>
    <submittedName>
        <fullName evidence="2">Uncharacterized protein</fullName>
    </submittedName>
</protein>
<dbReference type="Proteomes" id="UP000031829">
    <property type="component" value="Chromosome"/>
</dbReference>
<evidence type="ECO:0000313" key="3">
    <source>
        <dbReference type="Proteomes" id="UP000031829"/>
    </source>
</evidence>
<sequence>MSTNNTYENNEEVSVVSKKEEHPTKECETQNQTALTKEDFSLNDSAIKHFSR</sequence>
<organism evidence="2 3">
    <name type="scientific">Priestia megaterium (strain ATCC 14581 / DSM 32 / CCUG 1817 / JCM 2506 / NBRC 15308 / NCIMB 9376 / NCTC 10342 / NRRL B-14308 / VKM B-512 / Ford 19)</name>
    <name type="common">Bacillus megaterium</name>
    <dbReference type="NCBI Taxonomy" id="1348623"/>
    <lineage>
        <taxon>Bacteria</taxon>
        <taxon>Bacillati</taxon>
        <taxon>Bacillota</taxon>
        <taxon>Bacilli</taxon>
        <taxon>Bacillales</taxon>
        <taxon>Bacillaceae</taxon>
        <taxon>Priestia</taxon>
    </lineage>
</organism>